<feature type="transmembrane region" description="Helical" evidence="7">
    <location>
        <begin position="124"/>
        <end position="151"/>
    </location>
</feature>
<organism evidence="9 10">
    <name type="scientific">Amnibacterium soli</name>
    <dbReference type="NCBI Taxonomy" id="1282736"/>
    <lineage>
        <taxon>Bacteria</taxon>
        <taxon>Bacillati</taxon>
        <taxon>Actinomycetota</taxon>
        <taxon>Actinomycetes</taxon>
        <taxon>Micrococcales</taxon>
        <taxon>Microbacteriaceae</taxon>
        <taxon>Amnibacterium</taxon>
    </lineage>
</organism>
<evidence type="ECO:0000256" key="2">
    <source>
        <dbReference type="ARBA" id="ARBA00022448"/>
    </source>
</evidence>
<evidence type="ECO:0000256" key="3">
    <source>
        <dbReference type="ARBA" id="ARBA00022475"/>
    </source>
</evidence>
<accession>A0ABP8YNJ5</accession>
<dbReference type="Proteomes" id="UP001500121">
    <property type="component" value="Unassembled WGS sequence"/>
</dbReference>
<proteinExistence type="inferred from homology"/>
<keyword evidence="10" id="KW-1185">Reference proteome</keyword>
<dbReference type="PANTHER" id="PTHR32243">
    <property type="entry name" value="MALTOSE TRANSPORT SYSTEM PERMEASE-RELATED"/>
    <property type="match status" value="1"/>
</dbReference>
<feature type="domain" description="ABC transmembrane type-1" evidence="8">
    <location>
        <begin position="86"/>
        <end position="277"/>
    </location>
</feature>
<evidence type="ECO:0000256" key="7">
    <source>
        <dbReference type="RuleBase" id="RU363032"/>
    </source>
</evidence>
<keyword evidence="6 7" id="KW-0472">Membrane</keyword>
<feature type="transmembrane region" description="Helical" evidence="7">
    <location>
        <begin position="90"/>
        <end position="112"/>
    </location>
</feature>
<gene>
    <name evidence="9" type="ORF">GCM10025783_01530</name>
</gene>
<evidence type="ECO:0000313" key="10">
    <source>
        <dbReference type="Proteomes" id="UP001500121"/>
    </source>
</evidence>
<evidence type="ECO:0000259" key="8">
    <source>
        <dbReference type="PROSITE" id="PS50928"/>
    </source>
</evidence>
<dbReference type="EMBL" id="BAABLP010000001">
    <property type="protein sequence ID" value="GAA4735391.1"/>
    <property type="molecule type" value="Genomic_DNA"/>
</dbReference>
<evidence type="ECO:0000256" key="5">
    <source>
        <dbReference type="ARBA" id="ARBA00022989"/>
    </source>
</evidence>
<feature type="transmembrane region" description="Helical" evidence="7">
    <location>
        <begin position="253"/>
        <end position="277"/>
    </location>
</feature>
<sequence>MSQTLAAPGATSATLGQVQRTTAKSREQKGQWWRFLLIAVVTLIVIIPIITVFYLSTQPGQGSTQTGFTFENFTRVFQTTDVVLWLGDSLLVALVTVVVSVAIAAPAGYVLSRLRNRLVSGYSLVLFVVQALPVVTAVIPLFITFSALGLVNTLQGVAIIYIGSTMSVAIWMMAAYFDSIPISLEEAAWMDGASVFGGFRRIVLRNSLPGILSTAIFSFLLAWNDYLIALLFLQDSTKYTLPIGLNTFFQQNAADWGAVMAVAVIMMLPPVLLFVFLNKYFSVGGIGGSLAGR</sequence>
<feature type="transmembrane region" description="Helical" evidence="7">
    <location>
        <begin position="210"/>
        <end position="233"/>
    </location>
</feature>
<feature type="transmembrane region" description="Helical" evidence="7">
    <location>
        <begin position="157"/>
        <end position="177"/>
    </location>
</feature>
<dbReference type="InterPro" id="IPR035906">
    <property type="entry name" value="MetI-like_sf"/>
</dbReference>
<reference evidence="10" key="1">
    <citation type="journal article" date="2019" name="Int. J. Syst. Evol. Microbiol.">
        <title>The Global Catalogue of Microorganisms (GCM) 10K type strain sequencing project: providing services to taxonomists for standard genome sequencing and annotation.</title>
        <authorList>
            <consortium name="The Broad Institute Genomics Platform"/>
            <consortium name="The Broad Institute Genome Sequencing Center for Infectious Disease"/>
            <person name="Wu L."/>
            <person name="Ma J."/>
        </authorList>
    </citation>
    <scope>NUCLEOTIDE SEQUENCE [LARGE SCALE GENOMIC DNA]</scope>
    <source>
        <strain evidence="10">JCM 19015</strain>
    </source>
</reference>
<comment type="subcellular location">
    <subcellularLocation>
        <location evidence="1 7">Cell membrane</location>
        <topology evidence="1 7">Multi-pass membrane protein</topology>
    </subcellularLocation>
</comment>
<evidence type="ECO:0000256" key="4">
    <source>
        <dbReference type="ARBA" id="ARBA00022692"/>
    </source>
</evidence>
<keyword evidence="2 7" id="KW-0813">Transport</keyword>
<evidence type="ECO:0000256" key="1">
    <source>
        <dbReference type="ARBA" id="ARBA00004651"/>
    </source>
</evidence>
<keyword evidence="3" id="KW-1003">Cell membrane</keyword>
<evidence type="ECO:0000256" key="6">
    <source>
        <dbReference type="ARBA" id="ARBA00023136"/>
    </source>
</evidence>
<comment type="similarity">
    <text evidence="7">Belongs to the binding-protein-dependent transport system permease family.</text>
</comment>
<dbReference type="RefSeq" id="WP_345478988.1">
    <property type="nucleotide sequence ID" value="NZ_BAABLP010000001.1"/>
</dbReference>
<name>A0ABP8YNJ5_9MICO</name>
<dbReference type="Gene3D" id="1.10.3720.10">
    <property type="entry name" value="MetI-like"/>
    <property type="match status" value="1"/>
</dbReference>
<dbReference type="Pfam" id="PF00528">
    <property type="entry name" value="BPD_transp_1"/>
    <property type="match status" value="1"/>
</dbReference>
<dbReference type="InterPro" id="IPR000515">
    <property type="entry name" value="MetI-like"/>
</dbReference>
<dbReference type="SUPFAM" id="SSF161098">
    <property type="entry name" value="MetI-like"/>
    <property type="match status" value="1"/>
</dbReference>
<dbReference type="InterPro" id="IPR050901">
    <property type="entry name" value="BP-dep_ABC_trans_perm"/>
</dbReference>
<keyword evidence="4 7" id="KW-0812">Transmembrane</keyword>
<evidence type="ECO:0000313" key="9">
    <source>
        <dbReference type="EMBL" id="GAA4735391.1"/>
    </source>
</evidence>
<dbReference type="PROSITE" id="PS50928">
    <property type="entry name" value="ABC_TM1"/>
    <property type="match status" value="1"/>
</dbReference>
<dbReference type="PANTHER" id="PTHR32243:SF18">
    <property type="entry name" value="INNER MEMBRANE ABC TRANSPORTER PERMEASE PROTEIN YCJP"/>
    <property type="match status" value="1"/>
</dbReference>
<keyword evidence="5 7" id="KW-1133">Transmembrane helix</keyword>
<comment type="caution">
    <text evidence="9">The sequence shown here is derived from an EMBL/GenBank/DDBJ whole genome shotgun (WGS) entry which is preliminary data.</text>
</comment>
<protein>
    <submittedName>
        <fullName evidence="9">Carbohydrate ABC transporter permease</fullName>
    </submittedName>
</protein>
<dbReference type="CDD" id="cd06261">
    <property type="entry name" value="TM_PBP2"/>
    <property type="match status" value="1"/>
</dbReference>
<feature type="transmembrane region" description="Helical" evidence="7">
    <location>
        <begin position="32"/>
        <end position="55"/>
    </location>
</feature>